<organism evidence="1 2">
    <name type="scientific">Pseudomonas fluorescens</name>
    <dbReference type="NCBI Taxonomy" id="294"/>
    <lineage>
        <taxon>Bacteria</taxon>
        <taxon>Pseudomonadati</taxon>
        <taxon>Pseudomonadota</taxon>
        <taxon>Gammaproteobacteria</taxon>
        <taxon>Pseudomonadales</taxon>
        <taxon>Pseudomonadaceae</taxon>
        <taxon>Pseudomonas</taxon>
    </lineage>
</organism>
<evidence type="ECO:0008006" key="3">
    <source>
        <dbReference type="Google" id="ProtNLM"/>
    </source>
</evidence>
<dbReference type="OrthoDB" id="6845590at2"/>
<gene>
    <name evidence="1" type="ORF">PS723_05973</name>
</gene>
<dbReference type="EMBL" id="CABVHY010000044">
    <property type="protein sequence ID" value="VVO42155.1"/>
    <property type="molecule type" value="Genomic_DNA"/>
</dbReference>
<reference evidence="1 2" key="1">
    <citation type="submission" date="2019-09" db="EMBL/GenBank/DDBJ databases">
        <authorList>
            <person name="Chandra G."/>
            <person name="Truman W A."/>
        </authorList>
    </citation>
    <scope>NUCLEOTIDE SEQUENCE [LARGE SCALE GENOMIC DNA]</scope>
    <source>
        <strain evidence="1">PS723</strain>
    </source>
</reference>
<dbReference type="Proteomes" id="UP000379480">
    <property type="component" value="Unassembled WGS sequence"/>
</dbReference>
<evidence type="ECO:0000313" key="2">
    <source>
        <dbReference type="Proteomes" id="UP000379480"/>
    </source>
</evidence>
<dbReference type="InterPro" id="IPR022385">
    <property type="entry name" value="Rhs_assc_core"/>
</dbReference>
<dbReference type="AlphaFoldDB" id="A0A5E7FSK2"/>
<dbReference type="RefSeq" id="WP_150807159.1">
    <property type="nucleotide sequence ID" value="NZ_CABVHY010000044.1"/>
</dbReference>
<dbReference type="NCBIfam" id="TIGR03696">
    <property type="entry name" value="Rhs_assc_core"/>
    <property type="match status" value="1"/>
</dbReference>
<dbReference type="Gene3D" id="2.180.10.10">
    <property type="entry name" value="RHS repeat-associated core"/>
    <property type="match status" value="1"/>
</dbReference>
<protein>
    <recommendedName>
        <fullName evidence="3">RHS repeat-associated core domain-containing protein</fullName>
    </recommendedName>
</protein>
<proteinExistence type="predicted"/>
<name>A0A5E7FSK2_PSEFL</name>
<sequence length="317" mass="33903">MPAPRQAQGSPRSPATNVALSRTLLLATDLQQSILAELDRSDPNRLVYTAYGSQSGQRTAGSHLGFNGQLRERPTGCYHLGNGHRVYNPVLMRFHSPDRLSPFGKGGMNPYVYCVGNPVNFADPSGQVPEWLQPVLTIGLHIGIIAATVVTAVMAPPAGLALWAARTSLVGSPVAIGGSVMQLAGAKEEGKIVSAIGTAFSIGAVATRTGVGIKNWLIKPDRGSHLRNGLRNLFGVKKKPTSFFPGVTPRRSIVERSGSSFPGQRIDDLEMTRIRLSSMHSAGTETKKTTATGTEIRNGAVHYVDLDGNSRIFRPWA</sequence>
<evidence type="ECO:0000313" key="1">
    <source>
        <dbReference type="EMBL" id="VVO42155.1"/>
    </source>
</evidence>
<accession>A0A5E7FSK2</accession>